<proteinExistence type="predicted"/>
<reference evidence="2" key="1">
    <citation type="submission" date="2021-01" db="EMBL/GenBank/DDBJ databases">
        <authorList>
            <person name="Corre E."/>
            <person name="Pelletier E."/>
            <person name="Niang G."/>
            <person name="Scheremetjew M."/>
            <person name="Finn R."/>
            <person name="Kale V."/>
            <person name="Holt S."/>
            <person name="Cochrane G."/>
            <person name="Meng A."/>
            <person name="Brown T."/>
            <person name="Cohen L."/>
        </authorList>
    </citation>
    <scope>NUCLEOTIDE SEQUENCE</scope>
    <source>
        <strain evidence="2">CCMP127</strain>
    </source>
</reference>
<keyword evidence="1" id="KW-0812">Transmembrane</keyword>
<evidence type="ECO:0000313" key="2">
    <source>
        <dbReference type="EMBL" id="CAE0407365.1"/>
    </source>
</evidence>
<organism evidence="2">
    <name type="scientific">Amphora coffeiformis</name>
    <dbReference type="NCBI Taxonomy" id="265554"/>
    <lineage>
        <taxon>Eukaryota</taxon>
        <taxon>Sar</taxon>
        <taxon>Stramenopiles</taxon>
        <taxon>Ochrophyta</taxon>
        <taxon>Bacillariophyta</taxon>
        <taxon>Bacillariophyceae</taxon>
        <taxon>Bacillariophycidae</taxon>
        <taxon>Thalassiophysales</taxon>
        <taxon>Catenulaceae</taxon>
        <taxon>Amphora</taxon>
    </lineage>
</organism>
<protein>
    <submittedName>
        <fullName evidence="2">Uncharacterized protein</fullName>
    </submittedName>
</protein>
<accession>A0A7S3P504</accession>
<evidence type="ECO:0000256" key="1">
    <source>
        <dbReference type="SAM" id="Phobius"/>
    </source>
</evidence>
<dbReference type="EMBL" id="HBIM01006098">
    <property type="protein sequence ID" value="CAE0407365.1"/>
    <property type="molecule type" value="Transcribed_RNA"/>
</dbReference>
<name>A0A7S3P504_9STRA</name>
<feature type="transmembrane region" description="Helical" evidence="1">
    <location>
        <begin position="53"/>
        <end position="73"/>
    </location>
</feature>
<keyword evidence="1" id="KW-1133">Transmembrane helix</keyword>
<dbReference type="AlphaFoldDB" id="A0A7S3P504"/>
<gene>
    <name evidence="2" type="ORF">ACOF00016_LOCUS5192</name>
</gene>
<keyword evidence="1" id="KW-0472">Membrane</keyword>
<sequence>MVRYHTLMHRRLGRSLRWDHSKKILTMTAEKNKRTKAAGHGSATSRFMLKTSLAVTVLVLSYVHFFRVFHFYVHIELAEEFKGRTSIIKTSHHVSPKLEGKEPAVFEKTEVPSPPRGRIVQNAETNNEYFERMDAMCTLQRYTHLFYRFCDPSDHSDCEIEEFKAYYEAHKENGRLEWGCPLEEALCYAVRYPDLLQGFCFDNTSNCKYHDLRRHYETHGIKERRVWGCYVPAIQPAANVSVYLPLVTLPYRSNSNPPITLTTQNIVGKASIEHFQGSWESLKNLENFPNRSICPELTSWYNRFCSLETREGYTPAQYVAKGLPEFSAKTFVKNLQVHGGIGFVGDSLMLQLFQELKCQLEAEGLRFPNSLKYFERFMPPFPDSIMDQFEVGRPLKVVENFPDRVWSLSWVDEAVEQNLKYIVYTTGAWWNPLNFHRRGEWCDYGNWRTVTREELLRIYFVTMEETLLPLLTSLVQDHGIIPIWMDQPPAGKIDQVTGEIFERSKYTSYYEIFPKFNEVGRETFLKAGGLVLPIWDATFPRWQDHLFGEKNDHLHWCTQYGRDSVPAVWARLLSSVLFGDGTEKGMQLPGNPQVLEDHVPLKPDIASTGKPNSTFEGYIKNDRLSSSHRTSCHCSNATAGPRCRANIICVWDKESEVCSERTYPTV</sequence>